<feature type="transmembrane region" description="Helical" evidence="1">
    <location>
        <begin position="431"/>
        <end position="452"/>
    </location>
</feature>
<feature type="transmembrane region" description="Helical" evidence="1">
    <location>
        <begin position="728"/>
        <end position="745"/>
    </location>
</feature>
<evidence type="ECO:0000256" key="1">
    <source>
        <dbReference type="SAM" id="Phobius"/>
    </source>
</evidence>
<accession>T1ESW6</accession>
<dbReference type="GeneID" id="20199666"/>
<sequence>MVPSKCDSKHKKHLHSRVYDHFRIKIKKDLNITNFEQALHSNANFDHNVKISNYAEHKNYDKNVFSDDDCPNNCNLEVVDRINKKQIFKSKTDEEEVNLIIFKLQFQNYSANVMETYPYMLNSYMGNQWMWASNKIGRKLLELPLDSEVLSLYLMNFNKPIMNLIVSTTPANCLVMVSPNCRLKLVQNSIAKEIISEENSFSKSEHFLCHYIFANEEDENISYLSHRCCSVDKILSMELECRIIKPTNEGIYVIKLVIRVLSIFITLFSPIFVLKVKSLLRYDKGTKFFRASLKQGITGQRNYVIRISYRQLINLNDHKPFSLPRSLFRLLFYCYGEGKCCIHWWGSWPHQPSFCRPHSKVRKFWFIVVKLIGLLLIYPFLMHIAILLYFPKLNFYKMAINHSREYNIINPLELNLNFLGSYILITNNFTLNLWMIFSVMAFGYTFVVLTWTQNSLEKCLIKSSSKKQLDHTKQLQQRLSGRYQPILNKLEYGDDAQHVKHFVRIPCFPSKIRRLMKAFCRMVIARIPLMNVCFALYPSESMLFPTSNVINRSNTFDDIQKDCNFSGIIKIFCKYVLSFLSWVGFCLILIGYSTVIFLIADFAINVIFFVIISCFVYPQTLFPFIYYILVIFTYANGYLKNINSRHRLILKLIDENSPRLSNLDKSDMDENESTSVKLVTSHNLGAVKFIDSDGTEYVSKELYYGVCDDLECSWTNCLNEFLTRLFQIFVYMSLLLLLYRAFYYFTNCSSMNGVYLLVLGSMIPKLLKEKLNSRDYSKKKRQKEHWTKIISDILDKHVKVDRLSSAVDENEEHLSTYDVRPVGYIELDLPRHQVFRTLQIWKFLWSVSCEQQTRSTDSFVIALSNRLAAVSFLTRVALKHMPDNLDSEYSLKCWTLLVERCVLEAANKSVAMSPAPYTDTHALFPTLLQPLLSFFEVGNTIDSLVDSVNRELYEFCIVGVIVNYNCTSSVIFKLDENRIMAFNGSYHEDISDYFGSLIIVADFNAQNLQLIIKYLIDSHRPDSVSVYATISAEGYLLKSPEILDIESMV</sequence>
<dbReference type="CTD" id="20199666"/>
<feature type="transmembrane region" description="Helical" evidence="1">
    <location>
        <begin position="364"/>
        <end position="390"/>
    </location>
</feature>
<feature type="transmembrane region" description="Helical" evidence="1">
    <location>
        <begin position="251"/>
        <end position="274"/>
    </location>
</feature>
<keyword evidence="1" id="KW-0472">Membrane</keyword>
<dbReference type="OMA" id="YHEDISD"/>
<name>T1ESW6_HELRO</name>
<gene>
    <name evidence="3" type="primary">20199666</name>
    <name evidence="2" type="ORF">HELRODRAFT_162598</name>
</gene>
<dbReference type="HOGENOM" id="CLU_293420_0_0_1"/>
<dbReference type="EMBL" id="AMQM01001115">
    <property type="status" value="NOT_ANNOTATED_CDS"/>
    <property type="molecule type" value="Genomic_DNA"/>
</dbReference>
<dbReference type="RefSeq" id="XP_009023007.1">
    <property type="nucleotide sequence ID" value="XM_009024759.1"/>
</dbReference>
<reference evidence="3" key="3">
    <citation type="submission" date="2015-06" db="UniProtKB">
        <authorList>
            <consortium name="EnsemblMetazoa"/>
        </authorList>
    </citation>
    <scope>IDENTIFICATION</scope>
</reference>
<feature type="transmembrane region" description="Helical" evidence="1">
    <location>
        <begin position="624"/>
        <end position="642"/>
    </location>
</feature>
<dbReference type="EMBL" id="KB097143">
    <property type="protein sequence ID" value="ESN99107.1"/>
    <property type="molecule type" value="Genomic_DNA"/>
</dbReference>
<dbReference type="Proteomes" id="UP000015101">
    <property type="component" value="Unassembled WGS sequence"/>
</dbReference>
<dbReference type="AlphaFoldDB" id="T1ESW6"/>
<evidence type="ECO:0000313" key="2">
    <source>
        <dbReference type="EMBL" id="ESN99107.1"/>
    </source>
</evidence>
<dbReference type="InParanoid" id="T1ESW6"/>
<proteinExistence type="predicted"/>
<protein>
    <submittedName>
        <fullName evidence="2 3">Uncharacterized protein</fullName>
    </submittedName>
</protein>
<evidence type="ECO:0000313" key="3">
    <source>
        <dbReference type="EnsemblMetazoa" id="HelroP162598"/>
    </source>
</evidence>
<dbReference type="KEGG" id="hro:HELRODRAFT_162598"/>
<dbReference type="OrthoDB" id="6277111at2759"/>
<reference evidence="2 4" key="2">
    <citation type="journal article" date="2013" name="Nature">
        <title>Insights into bilaterian evolution from three spiralian genomes.</title>
        <authorList>
            <person name="Simakov O."/>
            <person name="Marletaz F."/>
            <person name="Cho S.J."/>
            <person name="Edsinger-Gonzales E."/>
            <person name="Havlak P."/>
            <person name="Hellsten U."/>
            <person name="Kuo D.H."/>
            <person name="Larsson T."/>
            <person name="Lv J."/>
            <person name="Arendt D."/>
            <person name="Savage R."/>
            <person name="Osoegawa K."/>
            <person name="de Jong P."/>
            <person name="Grimwood J."/>
            <person name="Chapman J.A."/>
            <person name="Shapiro H."/>
            <person name="Aerts A."/>
            <person name="Otillar R.P."/>
            <person name="Terry A.Y."/>
            <person name="Boore J.L."/>
            <person name="Grigoriev I.V."/>
            <person name="Lindberg D.R."/>
            <person name="Seaver E.C."/>
            <person name="Weisblat D.A."/>
            <person name="Putnam N.H."/>
            <person name="Rokhsar D.S."/>
        </authorList>
    </citation>
    <scope>NUCLEOTIDE SEQUENCE</scope>
</reference>
<evidence type="ECO:0000313" key="4">
    <source>
        <dbReference type="Proteomes" id="UP000015101"/>
    </source>
</evidence>
<reference evidence="4" key="1">
    <citation type="submission" date="2012-12" db="EMBL/GenBank/DDBJ databases">
        <authorList>
            <person name="Hellsten U."/>
            <person name="Grimwood J."/>
            <person name="Chapman J.A."/>
            <person name="Shapiro H."/>
            <person name="Aerts A."/>
            <person name="Otillar R.P."/>
            <person name="Terry A.Y."/>
            <person name="Boore J.L."/>
            <person name="Simakov O."/>
            <person name="Marletaz F."/>
            <person name="Cho S.-J."/>
            <person name="Edsinger-Gonzales E."/>
            <person name="Havlak P."/>
            <person name="Kuo D.-H."/>
            <person name="Larsson T."/>
            <person name="Lv J."/>
            <person name="Arendt D."/>
            <person name="Savage R."/>
            <person name="Osoegawa K."/>
            <person name="de Jong P."/>
            <person name="Lindberg D.R."/>
            <person name="Seaver E.C."/>
            <person name="Weisblat D.A."/>
            <person name="Putnam N.H."/>
            <person name="Grigoriev I.V."/>
            <person name="Rokhsar D.S."/>
        </authorList>
    </citation>
    <scope>NUCLEOTIDE SEQUENCE</scope>
</reference>
<dbReference type="EnsemblMetazoa" id="HelroT162598">
    <property type="protein sequence ID" value="HelroP162598"/>
    <property type="gene ID" value="HelroG162598"/>
</dbReference>
<organism evidence="3 4">
    <name type="scientific">Helobdella robusta</name>
    <name type="common">Californian leech</name>
    <dbReference type="NCBI Taxonomy" id="6412"/>
    <lineage>
        <taxon>Eukaryota</taxon>
        <taxon>Metazoa</taxon>
        <taxon>Spiralia</taxon>
        <taxon>Lophotrochozoa</taxon>
        <taxon>Annelida</taxon>
        <taxon>Clitellata</taxon>
        <taxon>Hirudinea</taxon>
        <taxon>Rhynchobdellida</taxon>
        <taxon>Glossiphoniidae</taxon>
        <taxon>Helobdella</taxon>
    </lineage>
</organism>
<keyword evidence="4" id="KW-1185">Reference proteome</keyword>
<keyword evidence="1" id="KW-1133">Transmembrane helix</keyword>
<feature type="transmembrane region" description="Helical" evidence="1">
    <location>
        <begin position="568"/>
        <end position="590"/>
    </location>
</feature>
<keyword evidence="1" id="KW-0812">Transmembrane</keyword>